<sequence>MTQDIFGQTTTVAAGPALETWNKTQMAFLAHGAATPVHLGEVLNVAPDFALAQAVKGMFYTLLGRRELMDTAHEALATARAAAKADPVSAREQHFIDALACWVAGEPKAALVHFEAVIAEAPDDILAVKLDHATRFVLGDSIGMRRMLELVMPAYGPDHLGRGYLMGCYAFALEETGDYSRAKSMGREGMLISPDDAWGLHAVAHVHDMMADAAGGIKWLDGRENAWAHCNNFRYHVWWHKALMHLDLGQHDVVLDLYDREIRQDKTDDYRDISNATSLLSRLELDGVTVGDRWEELADLSANRTEDGCLIFADLHYMLALVGDNREAEVTKLLGRLHRDANESKNDMQKAMAAPGLAAAVGLEAFGEAEFDKAFVNLVQARKTIQDAGGSHAQRDVFERLTIDSGIRAGYLNEAEDILAARTLRRNGHEDGYAAARQSLISEGRAAAGVAARFPAQ</sequence>
<dbReference type="SUPFAM" id="SSF48452">
    <property type="entry name" value="TPR-like"/>
    <property type="match status" value="1"/>
</dbReference>
<dbReference type="InterPro" id="IPR033891">
    <property type="entry name" value="TTC38"/>
</dbReference>
<dbReference type="CDD" id="cd05804">
    <property type="entry name" value="StaR_like"/>
    <property type="match status" value="1"/>
</dbReference>
<name>Q2PYB6_9BACT</name>
<evidence type="ECO:0000256" key="2">
    <source>
        <dbReference type="ARBA" id="ARBA00019992"/>
    </source>
</evidence>
<dbReference type="EMBL" id="DQ295239">
    <property type="protein sequence ID" value="ABC25311.1"/>
    <property type="molecule type" value="Genomic_DNA"/>
</dbReference>
<evidence type="ECO:0000256" key="4">
    <source>
        <dbReference type="ARBA" id="ARBA00022803"/>
    </source>
</evidence>
<dbReference type="PANTHER" id="PTHR16263">
    <property type="entry name" value="TETRATRICOPEPTIDE REPEAT PROTEIN 38"/>
    <property type="match status" value="1"/>
</dbReference>
<dbReference type="AlphaFoldDB" id="Q2PYB6"/>
<proteinExistence type="inferred from homology"/>
<keyword evidence="3" id="KW-0677">Repeat</keyword>
<dbReference type="Gene3D" id="1.25.40.10">
    <property type="entry name" value="Tetratricopeptide repeat domain"/>
    <property type="match status" value="1"/>
</dbReference>
<evidence type="ECO:0000256" key="1">
    <source>
        <dbReference type="ARBA" id="ARBA00005857"/>
    </source>
</evidence>
<evidence type="ECO:0000313" key="5">
    <source>
        <dbReference type="EMBL" id="ABC25311.1"/>
    </source>
</evidence>
<protein>
    <recommendedName>
        <fullName evidence="2">Tetratricopeptide repeat protein 38</fullName>
    </recommendedName>
</protein>
<comment type="similarity">
    <text evidence="1">Belongs to the TTC38 family.</text>
</comment>
<organism evidence="5">
    <name type="scientific">uncultured marine bacterium Ant24C4</name>
    <dbReference type="NCBI Taxonomy" id="360425"/>
    <lineage>
        <taxon>Bacteria</taxon>
        <taxon>environmental samples</taxon>
    </lineage>
</organism>
<keyword evidence="4" id="KW-0802">TPR repeat</keyword>
<accession>Q2PYB6</accession>
<dbReference type="PANTHER" id="PTHR16263:SF4">
    <property type="entry name" value="TETRATRICOPEPTIDE REPEAT PROTEIN 38"/>
    <property type="match status" value="1"/>
</dbReference>
<dbReference type="InterPro" id="IPR011990">
    <property type="entry name" value="TPR-like_helical_dom_sf"/>
</dbReference>
<evidence type="ECO:0000256" key="3">
    <source>
        <dbReference type="ARBA" id="ARBA00022737"/>
    </source>
</evidence>
<reference evidence="5" key="1">
    <citation type="journal article" date="2006" name="Appl. Environ. Microbiol.">
        <title>Comparative genomics of DNA fragments from six Antarctic marine planktonic bacteria.</title>
        <authorList>
            <person name="Grzymski J.J."/>
            <person name="Carter B.J."/>
            <person name="DeLong E.F."/>
            <person name="Feldman R.A."/>
            <person name="Ghadiri A."/>
            <person name="Murray A.E."/>
        </authorList>
    </citation>
    <scope>NUCLEOTIDE SEQUENCE</scope>
</reference>